<dbReference type="EMBL" id="JAGFMF010012271">
    <property type="protein sequence ID" value="KAG8505164.1"/>
    <property type="molecule type" value="Genomic_DNA"/>
</dbReference>
<feature type="non-terminal residue" evidence="7">
    <location>
        <position position="299"/>
    </location>
</feature>
<evidence type="ECO:0000256" key="4">
    <source>
        <dbReference type="ARBA" id="ARBA00022833"/>
    </source>
</evidence>
<evidence type="ECO:0000256" key="1">
    <source>
        <dbReference type="ARBA" id="ARBA00022723"/>
    </source>
</evidence>
<dbReference type="PROSITE" id="PS50805">
    <property type="entry name" value="KRAB"/>
    <property type="match status" value="1"/>
</dbReference>
<feature type="non-terminal residue" evidence="7">
    <location>
        <position position="1"/>
    </location>
</feature>
<evidence type="ECO:0000313" key="8">
    <source>
        <dbReference type="Proteomes" id="UP000700334"/>
    </source>
</evidence>
<dbReference type="GO" id="GO:0006355">
    <property type="term" value="P:regulation of DNA-templated transcription"/>
    <property type="evidence" value="ECO:0007669"/>
    <property type="project" value="InterPro"/>
</dbReference>
<keyword evidence="5" id="KW-0539">Nucleus</keyword>
<proteinExistence type="predicted"/>
<dbReference type="InterPro" id="IPR050826">
    <property type="entry name" value="Krueppel_C2H2_ZnFinger"/>
</dbReference>
<evidence type="ECO:0000259" key="6">
    <source>
        <dbReference type="PROSITE" id="PS50805"/>
    </source>
</evidence>
<comment type="caution">
    <text evidence="7">The sequence shown here is derived from an EMBL/GenBank/DDBJ whole genome shotgun (WGS) entry which is preliminary data.</text>
</comment>
<protein>
    <submittedName>
        <fullName evidence="7">Zinc finger protein 510</fullName>
    </submittedName>
</protein>
<dbReference type="GO" id="GO:0008270">
    <property type="term" value="F:zinc ion binding"/>
    <property type="evidence" value="ECO:0007669"/>
    <property type="project" value="UniProtKB-KW"/>
</dbReference>
<reference evidence="7" key="1">
    <citation type="journal article" date="2021" name="Evol. Appl.">
        <title>The genome of the Pyrenean desman and the effects of bottlenecks and inbreeding on the genomic landscape of an endangered species.</title>
        <authorList>
            <person name="Escoda L."/>
            <person name="Castresana J."/>
        </authorList>
    </citation>
    <scope>NUCLEOTIDE SEQUENCE</scope>
    <source>
        <strain evidence="7">IBE-C5619</strain>
    </source>
</reference>
<accession>A0A8J6DDZ9</accession>
<gene>
    <name evidence="7" type="ORF">J0S82_005609</name>
</gene>
<name>A0A8J6DDZ9_GALPY</name>
<evidence type="ECO:0000313" key="7">
    <source>
        <dbReference type="EMBL" id="KAG8505164.1"/>
    </source>
</evidence>
<dbReference type="OrthoDB" id="40579at2759"/>
<dbReference type="AlphaFoldDB" id="A0A8J6DDZ9"/>
<evidence type="ECO:0000256" key="2">
    <source>
        <dbReference type="ARBA" id="ARBA00022737"/>
    </source>
</evidence>
<dbReference type="Proteomes" id="UP000700334">
    <property type="component" value="Unassembled WGS sequence"/>
</dbReference>
<keyword evidence="3" id="KW-0863">Zinc-finger</keyword>
<keyword evidence="1" id="KW-0479">Metal-binding</keyword>
<keyword evidence="2" id="KW-0677">Repeat</keyword>
<dbReference type="InterPro" id="IPR001909">
    <property type="entry name" value="KRAB"/>
</dbReference>
<feature type="domain" description="KRAB" evidence="6">
    <location>
        <begin position="1"/>
        <end position="31"/>
    </location>
</feature>
<keyword evidence="8" id="KW-1185">Reference proteome</keyword>
<evidence type="ECO:0000256" key="5">
    <source>
        <dbReference type="ARBA" id="ARBA00023242"/>
    </source>
</evidence>
<keyword evidence="4" id="KW-0862">Zinc</keyword>
<organism evidence="7 8">
    <name type="scientific">Galemys pyrenaicus</name>
    <name type="common">Iberian desman</name>
    <name type="synonym">Pyrenean desman</name>
    <dbReference type="NCBI Taxonomy" id="202257"/>
    <lineage>
        <taxon>Eukaryota</taxon>
        <taxon>Metazoa</taxon>
        <taxon>Chordata</taxon>
        <taxon>Craniata</taxon>
        <taxon>Vertebrata</taxon>
        <taxon>Euteleostomi</taxon>
        <taxon>Mammalia</taxon>
        <taxon>Eutheria</taxon>
        <taxon>Laurasiatheria</taxon>
        <taxon>Eulipotyphla</taxon>
        <taxon>Talpidae</taxon>
        <taxon>Galemys</taxon>
    </lineage>
</organism>
<evidence type="ECO:0000256" key="3">
    <source>
        <dbReference type="ARBA" id="ARBA00022771"/>
    </source>
</evidence>
<dbReference type="PANTHER" id="PTHR24377">
    <property type="entry name" value="IP01015P-RELATED"/>
    <property type="match status" value="1"/>
</dbReference>
<sequence length="299" mass="34420">NCIFKPEVIFKLEQGKEPWCLEEKSSEQSHQDYGDDDLIKKNKKSKDRHLEQIIFSNNKLLSREEEKVLGKPLNLCIAPVPSTKISCKYDSVGVNMQNISEFITNNGRCSTEKSDCCNVCKNLPPKIKFVKTHTVEKFYECNKNGSVFSYKESLPEHQKCQLLEQTSEYSEIIKAFYDETACVTHKNTHTGEKSCKNNEFRENCDETTLSDHQRTETGDKDSHLNQCGKSVKEHNKFNISVKHYDCNANGNNISRNSYLIQSHRIVTEENPLVCNDRTQMGDKFRGYNENTKSCQIPVH</sequence>